<dbReference type="Pfam" id="PF03922">
    <property type="entry name" value="OmpW"/>
    <property type="match status" value="1"/>
</dbReference>
<dbReference type="InterPro" id="IPR011250">
    <property type="entry name" value="OMP/PagP_B-barrel"/>
</dbReference>
<dbReference type="Proteomes" id="UP000005870">
    <property type="component" value="Chromosome"/>
</dbReference>
<dbReference type="PANTHER" id="PTHR36920:SF1">
    <property type="entry name" value="OUTER MEMBRANE PROTEIN W"/>
    <property type="match status" value="1"/>
</dbReference>
<evidence type="ECO:0000256" key="1">
    <source>
        <dbReference type="SAM" id="SignalP"/>
    </source>
</evidence>
<dbReference type="eggNOG" id="COG3047">
    <property type="taxonomic scope" value="Bacteria"/>
</dbReference>
<dbReference type="STRING" id="1045855.DSC_14780"/>
<name>G7UVD9_PSEUP</name>
<gene>
    <name evidence="2" type="ordered locus">DSC_14780</name>
</gene>
<feature type="signal peptide" evidence="1">
    <location>
        <begin position="1"/>
        <end position="21"/>
    </location>
</feature>
<keyword evidence="1" id="KW-0732">Signal</keyword>
<dbReference type="GO" id="GO:0055085">
    <property type="term" value="P:transmembrane transport"/>
    <property type="evidence" value="ECO:0007669"/>
    <property type="project" value="TreeGrafter"/>
</dbReference>
<dbReference type="Gene3D" id="2.40.160.20">
    <property type="match status" value="1"/>
</dbReference>
<evidence type="ECO:0000313" key="2">
    <source>
        <dbReference type="EMBL" id="AER57600.1"/>
    </source>
</evidence>
<dbReference type="InterPro" id="IPR005618">
    <property type="entry name" value="OMPW"/>
</dbReference>
<proteinExistence type="predicted"/>
<dbReference type="HOGENOM" id="CLU_042505_2_0_6"/>
<keyword evidence="3" id="KW-1185">Reference proteome</keyword>
<accession>G7UVD9</accession>
<organism evidence="2 3">
    <name type="scientific">Pseudoxanthomonas spadix (strain BD-a59)</name>
    <dbReference type="NCBI Taxonomy" id="1045855"/>
    <lineage>
        <taxon>Bacteria</taxon>
        <taxon>Pseudomonadati</taxon>
        <taxon>Pseudomonadota</taxon>
        <taxon>Gammaproteobacteria</taxon>
        <taxon>Lysobacterales</taxon>
        <taxon>Lysobacteraceae</taxon>
        <taxon>Pseudoxanthomonas</taxon>
    </lineage>
</organism>
<dbReference type="PANTHER" id="PTHR36920">
    <property type="match status" value="1"/>
</dbReference>
<feature type="chain" id="PRO_5003504454" evidence="1">
    <location>
        <begin position="22"/>
        <end position="230"/>
    </location>
</feature>
<dbReference type="SUPFAM" id="SSF56925">
    <property type="entry name" value="OMPA-like"/>
    <property type="match status" value="1"/>
</dbReference>
<evidence type="ECO:0000313" key="3">
    <source>
        <dbReference type="Proteomes" id="UP000005870"/>
    </source>
</evidence>
<protein>
    <submittedName>
        <fullName evidence="2">Outer membrane protein</fullName>
    </submittedName>
</protein>
<sequence>MKIRLFGLALVPLLAAPPVFAQDAVAAATDNDGSPRGVATNSTTGGDADAAYKRWAVVGSATVLQPSSRPLDGSSLDVDGDTAPTISASWYATPNIAVELWGAADKFKHDVSDNAGKVGRVDQLPLAISGQYHFGTPDQVFRPFVGLGYYQSNFSNETLGSVPGAHVGVEDAKGAIGTVGLDMNINPTWFARVDARYLDGSPELTVNGSGTGEELDLSPWTVGVGIGARF</sequence>
<dbReference type="AlphaFoldDB" id="G7UVD9"/>
<dbReference type="RefSeq" id="WP_014161773.1">
    <property type="nucleotide sequence ID" value="NC_016147.2"/>
</dbReference>
<dbReference type="EMBL" id="CP003093">
    <property type="protein sequence ID" value="AER57600.1"/>
    <property type="molecule type" value="Genomic_DNA"/>
</dbReference>
<dbReference type="OrthoDB" id="9807574at2"/>
<dbReference type="GO" id="GO:0019867">
    <property type="term" value="C:outer membrane"/>
    <property type="evidence" value="ECO:0007669"/>
    <property type="project" value="InterPro"/>
</dbReference>
<dbReference type="KEGG" id="psd:DSC_14780"/>
<reference evidence="2 3" key="1">
    <citation type="journal article" date="2012" name="J. Bacteriol.">
        <title>Complete Genome Sequence of the BTEX-Degrading Bacterium Pseudoxanthomonas spadix BD-a59.</title>
        <authorList>
            <person name="Lee S.H."/>
            <person name="Jin H.M."/>
            <person name="Lee H.J."/>
            <person name="Kim J.M."/>
            <person name="Jeon C.O."/>
        </authorList>
    </citation>
    <scope>NUCLEOTIDE SEQUENCE [LARGE SCALE GENOMIC DNA]</scope>
    <source>
        <strain evidence="2 3">BD-a59</strain>
    </source>
</reference>